<dbReference type="GeneID" id="10510149"/>
<accession>F0ZA19</accession>
<dbReference type="EMBL" id="GL870961">
    <property type="protein sequence ID" value="EGC39217.1"/>
    <property type="molecule type" value="Genomic_DNA"/>
</dbReference>
<dbReference type="KEGG" id="dpp:DICPUDRAFT_148026"/>
<proteinExistence type="predicted"/>
<dbReference type="AlphaFoldDB" id="F0ZA19"/>
<feature type="coiled-coil region" evidence="1">
    <location>
        <begin position="67"/>
        <end position="109"/>
    </location>
</feature>
<sequence>MEKDFIKEEIINLSDNPDFEFNIQLQKLRTDRVKSVLRGWISDDRGKKLGIGSDENIESFHSLENILRDENEESSESMEKRQTLERKIIDAQNNTNELLEEKSEEFLLQQAEAINNLTKLNNDQKGKEHQIPRAALRKLQEFYNKIKKDRDEAIKTLENEFLTGQLKTSIIPKLKQLKEKMKEKPEIPKNSDVDFIESTKNEILIDIEKLTVTFSNSLEKLKTDILNQIEKYNETIKNIGKGYNPSVMSIEYENATPQNKISEENKL</sequence>
<keyword evidence="1" id="KW-0175">Coiled coil</keyword>
<dbReference type="RefSeq" id="XP_003284244.1">
    <property type="nucleotide sequence ID" value="XM_003284196.1"/>
</dbReference>
<gene>
    <name evidence="2" type="ORF">DICPUDRAFT_148026</name>
</gene>
<evidence type="ECO:0000313" key="2">
    <source>
        <dbReference type="EMBL" id="EGC39217.1"/>
    </source>
</evidence>
<dbReference type="VEuPathDB" id="AmoebaDB:DICPUDRAFT_148026"/>
<keyword evidence="3" id="KW-1185">Reference proteome</keyword>
<organism evidence="2 3">
    <name type="scientific">Dictyostelium purpureum</name>
    <name type="common">Slime mold</name>
    <dbReference type="NCBI Taxonomy" id="5786"/>
    <lineage>
        <taxon>Eukaryota</taxon>
        <taxon>Amoebozoa</taxon>
        <taxon>Evosea</taxon>
        <taxon>Eumycetozoa</taxon>
        <taxon>Dictyostelia</taxon>
        <taxon>Dictyosteliales</taxon>
        <taxon>Dictyosteliaceae</taxon>
        <taxon>Dictyostelium</taxon>
    </lineage>
</organism>
<dbReference type="Proteomes" id="UP000001064">
    <property type="component" value="Unassembled WGS sequence"/>
</dbReference>
<dbReference type="InParanoid" id="F0ZA19"/>
<evidence type="ECO:0000256" key="1">
    <source>
        <dbReference type="SAM" id="Coils"/>
    </source>
</evidence>
<protein>
    <submittedName>
        <fullName evidence="2">Uncharacterized protein</fullName>
    </submittedName>
</protein>
<reference evidence="3" key="1">
    <citation type="journal article" date="2011" name="Genome Biol.">
        <title>Comparative genomics of the social amoebae Dictyostelium discoideum and Dictyostelium purpureum.</title>
        <authorList>
            <consortium name="US DOE Joint Genome Institute (JGI-PGF)"/>
            <person name="Sucgang R."/>
            <person name="Kuo A."/>
            <person name="Tian X."/>
            <person name="Salerno W."/>
            <person name="Parikh A."/>
            <person name="Feasley C.L."/>
            <person name="Dalin E."/>
            <person name="Tu H."/>
            <person name="Huang E."/>
            <person name="Barry K."/>
            <person name="Lindquist E."/>
            <person name="Shapiro H."/>
            <person name="Bruce D."/>
            <person name="Schmutz J."/>
            <person name="Salamov A."/>
            <person name="Fey P."/>
            <person name="Gaudet P."/>
            <person name="Anjard C."/>
            <person name="Babu M.M."/>
            <person name="Basu S."/>
            <person name="Bushmanova Y."/>
            <person name="van der Wel H."/>
            <person name="Katoh-Kurasawa M."/>
            <person name="Dinh C."/>
            <person name="Coutinho P.M."/>
            <person name="Saito T."/>
            <person name="Elias M."/>
            <person name="Schaap P."/>
            <person name="Kay R.R."/>
            <person name="Henrissat B."/>
            <person name="Eichinger L."/>
            <person name="Rivero F."/>
            <person name="Putnam N.H."/>
            <person name="West C.M."/>
            <person name="Loomis W.F."/>
            <person name="Chisholm R.L."/>
            <person name="Shaulsky G."/>
            <person name="Strassmann J.E."/>
            <person name="Queller D.C."/>
            <person name="Kuspa A."/>
            <person name="Grigoriev I.V."/>
        </authorList>
    </citation>
    <scope>NUCLEOTIDE SEQUENCE [LARGE SCALE GENOMIC DNA]</scope>
    <source>
        <strain evidence="3">QSDP1</strain>
    </source>
</reference>
<evidence type="ECO:0000313" key="3">
    <source>
        <dbReference type="Proteomes" id="UP000001064"/>
    </source>
</evidence>
<name>F0ZA19_DICPU</name>